<keyword evidence="1" id="KW-1133">Transmembrane helix</keyword>
<keyword evidence="3" id="KW-1185">Reference proteome</keyword>
<feature type="transmembrane region" description="Helical" evidence="1">
    <location>
        <begin position="256"/>
        <end position="273"/>
    </location>
</feature>
<dbReference type="EMBL" id="AXCW01000289">
    <property type="protein sequence ID" value="EYR62235.1"/>
    <property type="molecule type" value="Genomic_DNA"/>
</dbReference>
<protein>
    <submittedName>
        <fullName evidence="2">Membrane protein</fullName>
    </submittedName>
</protein>
<evidence type="ECO:0000256" key="1">
    <source>
        <dbReference type="SAM" id="Phobius"/>
    </source>
</evidence>
<gene>
    <name evidence="2" type="ORF">N866_10445</name>
</gene>
<organism evidence="2 3">
    <name type="scientific">Actinotalea ferrariae CF5-4</name>
    <dbReference type="NCBI Taxonomy" id="948458"/>
    <lineage>
        <taxon>Bacteria</taxon>
        <taxon>Bacillati</taxon>
        <taxon>Actinomycetota</taxon>
        <taxon>Actinomycetes</taxon>
        <taxon>Micrococcales</taxon>
        <taxon>Cellulomonadaceae</taxon>
        <taxon>Actinotalea</taxon>
    </lineage>
</organism>
<feature type="transmembrane region" description="Helical" evidence="1">
    <location>
        <begin position="100"/>
        <end position="121"/>
    </location>
</feature>
<feature type="transmembrane region" description="Helical" evidence="1">
    <location>
        <begin position="285"/>
        <end position="304"/>
    </location>
</feature>
<feature type="transmembrane region" description="Helical" evidence="1">
    <location>
        <begin position="207"/>
        <end position="235"/>
    </location>
</feature>
<dbReference type="Pfam" id="PF01944">
    <property type="entry name" value="SpoIIM"/>
    <property type="match status" value="1"/>
</dbReference>
<evidence type="ECO:0000313" key="3">
    <source>
        <dbReference type="Proteomes" id="UP000019753"/>
    </source>
</evidence>
<proteinExistence type="predicted"/>
<accession>A0A021VQA6</accession>
<dbReference type="InterPro" id="IPR002798">
    <property type="entry name" value="SpoIIM-like"/>
</dbReference>
<evidence type="ECO:0000313" key="2">
    <source>
        <dbReference type="EMBL" id="EYR62235.1"/>
    </source>
</evidence>
<dbReference type="PANTHER" id="PTHR35337">
    <property type="entry name" value="SLR1478 PROTEIN"/>
    <property type="match status" value="1"/>
</dbReference>
<sequence length="332" mass="35666">MDLDAFSAVHADTWQRLDRLSRRRRLNGAETDELVALYEQVATHLSAVRSAAPDPSVMSHLSDLLARSRAAIAGAHDPSWFDVARFFAVTLPVAFYRVRWWTVGVTVVFCLVATIAGFTMYRDAGAQAAFGSPAELRLYAEQQFASYYTQYDGSSFAAQVWTNNAWIAAQCVAFGISGIWPVVVLLTNAVNVGAAGGVMALHDGLGIFFQLILPHGLMELTAIFVAGAAGLKLFWTVVDPGGRPRGRAVAEEGRSLITVALGLVLVLGVSGLVEGFVTPSTVLPWWLKIVIGALVLAAYWIYVLTLGRRAARAGETGDLALEDRGDVLPTAA</sequence>
<comment type="caution">
    <text evidence="2">The sequence shown here is derived from an EMBL/GenBank/DDBJ whole genome shotgun (WGS) entry which is preliminary data.</text>
</comment>
<keyword evidence="1" id="KW-0812">Transmembrane</keyword>
<name>A0A021VQA6_9CELL</name>
<dbReference type="OrthoDB" id="5243448at2"/>
<keyword evidence="1" id="KW-0472">Membrane</keyword>
<reference evidence="2 3" key="1">
    <citation type="submission" date="2014-01" db="EMBL/GenBank/DDBJ databases">
        <title>Actinotalea ferrariae CF5-4.</title>
        <authorList>
            <person name="Chen F."/>
            <person name="Li Y."/>
            <person name="Wang G."/>
        </authorList>
    </citation>
    <scope>NUCLEOTIDE SEQUENCE [LARGE SCALE GENOMIC DNA]</scope>
    <source>
        <strain evidence="2 3">CF5-4</strain>
    </source>
</reference>
<dbReference type="Proteomes" id="UP000019753">
    <property type="component" value="Unassembled WGS sequence"/>
</dbReference>
<dbReference type="RefSeq" id="WP_034228436.1">
    <property type="nucleotide sequence ID" value="NZ_AXCW01000289.1"/>
</dbReference>
<dbReference type="AlphaFoldDB" id="A0A021VQA6"/>
<dbReference type="PANTHER" id="PTHR35337:SF1">
    <property type="entry name" value="SLR1478 PROTEIN"/>
    <property type="match status" value="1"/>
</dbReference>